<dbReference type="InterPro" id="IPR013087">
    <property type="entry name" value="Znf_C2H2_type"/>
</dbReference>
<evidence type="ECO:0000256" key="1">
    <source>
        <dbReference type="ARBA" id="ARBA00004123"/>
    </source>
</evidence>
<dbReference type="Gene3D" id="3.30.160.60">
    <property type="entry name" value="Classic Zinc Finger"/>
    <property type="match status" value="1"/>
</dbReference>
<dbReference type="SMART" id="SM00355">
    <property type="entry name" value="ZnF_C2H2"/>
    <property type="match status" value="3"/>
</dbReference>
<evidence type="ECO:0000256" key="2">
    <source>
        <dbReference type="ARBA" id="ARBA00022723"/>
    </source>
</evidence>
<keyword evidence="5" id="KW-0805">Transcription regulation</keyword>
<dbReference type="PROSITE" id="PS50157">
    <property type="entry name" value="ZINC_FINGER_C2H2_2"/>
    <property type="match status" value="1"/>
</dbReference>
<keyword evidence="6" id="KW-0804">Transcription</keyword>
<feature type="domain" description="C2H2-type" evidence="9">
    <location>
        <begin position="63"/>
        <end position="93"/>
    </location>
</feature>
<dbReference type="PANTHER" id="PTHR46179:SF13">
    <property type="entry name" value="C2H2-TYPE DOMAIN-CONTAINING PROTEIN"/>
    <property type="match status" value="1"/>
</dbReference>
<dbReference type="PANTHER" id="PTHR46179">
    <property type="entry name" value="ZINC FINGER PROTEIN"/>
    <property type="match status" value="1"/>
</dbReference>
<evidence type="ECO:0000313" key="11">
    <source>
        <dbReference type="Proteomes" id="UP001472677"/>
    </source>
</evidence>
<dbReference type="InterPro" id="IPR051061">
    <property type="entry name" value="Zinc_finger_trans_reg"/>
</dbReference>
<proteinExistence type="predicted"/>
<dbReference type="SUPFAM" id="SSF57667">
    <property type="entry name" value="beta-beta-alpha zinc fingers"/>
    <property type="match status" value="1"/>
</dbReference>
<dbReference type="InterPro" id="IPR036236">
    <property type="entry name" value="Znf_C2H2_sf"/>
</dbReference>
<reference evidence="10 11" key="1">
    <citation type="journal article" date="2024" name="G3 (Bethesda)">
        <title>Genome assembly of Hibiscus sabdariffa L. provides insights into metabolisms of medicinal natural products.</title>
        <authorList>
            <person name="Kim T."/>
        </authorList>
    </citation>
    <scope>NUCLEOTIDE SEQUENCE [LARGE SCALE GENOMIC DNA]</scope>
    <source>
        <strain evidence="10">TK-2024</strain>
        <tissue evidence="10">Old leaves</tissue>
    </source>
</reference>
<evidence type="ECO:0000256" key="4">
    <source>
        <dbReference type="ARBA" id="ARBA00022833"/>
    </source>
</evidence>
<name>A0ABR2FGH4_9ROSI</name>
<comment type="subcellular location">
    <subcellularLocation>
        <location evidence="1">Nucleus</location>
    </subcellularLocation>
</comment>
<dbReference type="Proteomes" id="UP001472677">
    <property type="component" value="Unassembled WGS sequence"/>
</dbReference>
<evidence type="ECO:0000313" key="10">
    <source>
        <dbReference type="EMBL" id="KAK8579861.1"/>
    </source>
</evidence>
<evidence type="ECO:0000256" key="6">
    <source>
        <dbReference type="ARBA" id="ARBA00023163"/>
    </source>
</evidence>
<dbReference type="EMBL" id="JBBPBM010000006">
    <property type="protein sequence ID" value="KAK8579861.1"/>
    <property type="molecule type" value="Genomic_DNA"/>
</dbReference>
<protein>
    <recommendedName>
        <fullName evidence="9">C2H2-type domain-containing protein</fullName>
    </recommendedName>
</protein>
<evidence type="ECO:0000256" key="8">
    <source>
        <dbReference type="PROSITE-ProRule" id="PRU00042"/>
    </source>
</evidence>
<keyword evidence="4" id="KW-0862">Zinc</keyword>
<comment type="caution">
    <text evidence="10">The sequence shown here is derived from an EMBL/GenBank/DDBJ whole genome shotgun (WGS) entry which is preliminary data.</text>
</comment>
<accession>A0ABR2FGH4</accession>
<keyword evidence="3 8" id="KW-0863">Zinc-finger</keyword>
<evidence type="ECO:0000256" key="7">
    <source>
        <dbReference type="ARBA" id="ARBA00023242"/>
    </source>
</evidence>
<sequence length="172" mass="19759">MEEEQGGGGAIFKDIRRYFCEYCGICRSKKSLITSHILAHHPEALNNEGKEEEGVSSNQISVSKCDFEECLHTFSTKSNLRQHIKAVHEELRPYACSFGCGMKFSYKHVRDNHEKSGCHVYTPGDFLESDKLFQSRPRGGRKRTCPTVEMLIRKRVTPPQMNTMVVHDRYDD</sequence>
<evidence type="ECO:0000256" key="3">
    <source>
        <dbReference type="ARBA" id="ARBA00022771"/>
    </source>
</evidence>
<evidence type="ECO:0000256" key="5">
    <source>
        <dbReference type="ARBA" id="ARBA00023015"/>
    </source>
</evidence>
<keyword evidence="2" id="KW-0479">Metal-binding</keyword>
<gene>
    <name evidence="10" type="ORF">V6N12_070165</name>
</gene>
<evidence type="ECO:0000259" key="9">
    <source>
        <dbReference type="PROSITE" id="PS50157"/>
    </source>
</evidence>
<keyword evidence="7" id="KW-0539">Nucleus</keyword>
<organism evidence="10 11">
    <name type="scientific">Hibiscus sabdariffa</name>
    <name type="common">roselle</name>
    <dbReference type="NCBI Taxonomy" id="183260"/>
    <lineage>
        <taxon>Eukaryota</taxon>
        <taxon>Viridiplantae</taxon>
        <taxon>Streptophyta</taxon>
        <taxon>Embryophyta</taxon>
        <taxon>Tracheophyta</taxon>
        <taxon>Spermatophyta</taxon>
        <taxon>Magnoliopsida</taxon>
        <taxon>eudicotyledons</taxon>
        <taxon>Gunneridae</taxon>
        <taxon>Pentapetalae</taxon>
        <taxon>rosids</taxon>
        <taxon>malvids</taxon>
        <taxon>Malvales</taxon>
        <taxon>Malvaceae</taxon>
        <taxon>Malvoideae</taxon>
        <taxon>Hibiscus</taxon>
    </lineage>
</organism>
<dbReference type="PROSITE" id="PS00028">
    <property type="entry name" value="ZINC_FINGER_C2H2_1"/>
    <property type="match status" value="2"/>
</dbReference>
<keyword evidence="11" id="KW-1185">Reference proteome</keyword>